<proteinExistence type="predicted"/>
<keyword evidence="1" id="KW-0812">Transmembrane</keyword>
<dbReference type="EMBL" id="JBHSFA010000002">
    <property type="protein sequence ID" value="MFC4541328.1"/>
    <property type="molecule type" value="Genomic_DNA"/>
</dbReference>
<gene>
    <name evidence="3" type="ORF">ACFO5R_05245</name>
</gene>
<reference evidence="3 4" key="1">
    <citation type="journal article" date="2019" name="Int. J. Syst. Evol. Microbiol.">
        <title>The Global Catalogue of Microorganisms (GCM) 10K type strain sequencing project: providing services to taxonomists for standard genome sequencing and annotation.</title>
        <authorList>
            <consortium name="The Broad Institute Genomics Platform"/>
            <consortium name="The Broad Institute Genome Sequencing Center for Infectious Disease"/>
            <person name="Wu L."/>
            <person name="Ma J."/>
        </authorList>
    </citation>
    <scope>NUCLEOTIDE SEQUENCE [LARGE SCALE GENOMIC DNA]</scope>
    <source>
        <strain evidence="3 4">WLHS5</strain>
    </source>
</reference>
<evidence type="ECO:0000313" key="4">
    <source>
        <dbReference type="Proteomes" id="UP001595898"/>
    </source>
</evidence>
<feature type="domain" description="SHOCT" evidence="2">
    <location>
        <begin position="85"/>
        <end position="110"/>
    </location>
</feature>
<organism evidence="3 4">
    <name type="scientific">Halosolutus amylolyticus</name>
    <dbReference type="NCBI Taxonomy" id="2932267"/>
    <lineage>
        <taxon>Archaea</taxon>
        <taxon>Methanobacteriati</taxon>
        <taxon>Methanobacteriota</taxon>
        <taxon>Stenosarchaea group</taxon>
        <taxon>Halobacteria</taxon>
        <taxon>Halobacteriales</taxon>
        <taxon>Natrialbaceae</taxon>
        <taxon>Halosolutus</taxon>
    </lineage>
</organism>
<evidence type="ECO:0000259" key="2">
    <source>
        <dbReference type="Pfam" id="PF09851"/>
    </source>
</evidence>
<feature type="transmembrane region" description="Helical" evidence="1">
    <location>
        <begin position="47"/>
        <end position="71"/>
    </location>
</feature>
<dbReference type="Proteomes" id="UP001595898">
    <property type="component" value="Unassembled WGS sequence"/>
</dbReference>
<keyword evidence="4" id="KW-1185">Reference proteome</keyword>
<evidence type="ECO:0000256" key="1">
    <source>
        <dbReference type="SAM" id="Phobius"/>
    </source>
</evidence>
<dbReference type="InterPro" id="IPR018649">
    <property type="entry name" value="SHOCT"/>
</dbReference>
<dbReference type="AlphaFoldDB" id="A0ABD5PLQ3"/>
<protein>
    <submittedName>
        <fullName evidence="3">SHOCT domain-containing protein</fullName>
    </submittedName>
</protein>
<name>A0ABD5PLQ3_9EURY</name>
<keyword evidence="1" id="KW-1133">Transmembrane helix</keyword>
<evidence type="ECO:0000313" key="3">
    <source>
        <dbReference type="EMBL" id="MFC4541328.1"/>
    </source>
</evidence>
<comment type="caution">
    <text evidence="3">The sequence shown here is derived from an EMBL/GenBank/DDBJ whole genome shotgun (WGS) entry which is preliminary data.</text>
</comment>
<dbReference type="RefSeq" id="WP_250139463.1">
    <property type="nucleotide sequence ID" value="NZ_JALIQP010000001.1"/>
</dbReference>
<accession>A0ABD5PLQ3</accession>
<dbReference type="Pfam" id="PF09851">
    <property type="entry name" value="SHOCT"/>
    <property type="match status" value="1"/>
</dbReference>
<keyword evidence="1" id="KW-0472">Membrane</keyword>
<sequence>MSQLSDALGRYAGRVTAIGAVLLVVATTAGAAQGPGHGGGTMGGWGAFGGWMFLWPVLLLGVLALLVFWAGDRGRDVDGGRSDRALAELRERYARGDLSDEEFERRRRNLRTQG</sequence>